<evidence type="ECO:0000313" key="1">
    <source>
        <dbReference type="EMBL" id="EEP20610.1"/>
    </source>
</evidence>
<gene>
    <name evidence="1" type="ORF">BIFANG_03543</name>
</gene>
<dbReference type="KEGG" id="bang:BBAG_1347"/>
<protein>
    <submittedName>
        <fullName evidence="1">Uncharacterized protein</fullName>
    </submittedName>
</protein>
<organism evidence="1 2">
    <name type="scientific">Bifidobacterium angulatum DSM 20098 = JCM 7096</name>
    <dbReference type="NCBI Taxonomy" id="518635"/>
    <lineage>
        <taxon>Bacteria</taxon>
        <taxon>Bacillati</taxon>
        <taxon>Actinomycetota</taxon>
        <taxon>Actinomycetes</taxon>
        <taxon>Bifidobacteriales</taxon>
        <taxon>Bifidobacteriaceae</taxon>
        <taxon>Bifidobacterium</taxon>
    </lineage>
</organism>
<dbReference type="PATRIC" id="fig|518635.17.peg.1421"/>
<dbReference type="HOGENOM" id="CLU_3096079_0_0_11"/>
<sequence>MRLRLMTVECGKSGGHDCDNGIGGGCAFARRLSDGAGMDSIRSAIKTIPSS</sequence>
<comment type="caution">
    <text evidence="1">The sequence shown here is derived from an EMBL/GenBank/DDBJ whole genome shotgun (WGS) entry which is preliminary data.</text>
</comment>
<reference evidence="1" key="1">
    <citation type="submission" date="2009-04" db="EMBL/GenBank/DDBJ databases">
        <authorList>
            <person name="Weinstock G."/>
            <person name="Sodergren E."/>
            <person name="Clifton S."/>
            <person name="Fulton L."/>
            <person name="Fulton B."/>
            <person name="Courtney L."/>
            <person name="Fronick C."/>
            <person name="Harrison M."/>
            <person name="Strong C."/>
            <person name="Farmer C."/>
            <person name="Delahaunty K."/>
            <person name="Markovic C."/>
            <person name="Hall O."/>
            <person name="Minx P."/>
            <person name="Tomlinson C."/>
            <person name="Mitreva M."/>
            <person name="Nelson J."/>
            <person name="Hou S."/>
            <person name="Wollam A."/>
            <person name="Pepin K.H."/>
            <person name="Johnson M."/>
            <person name="Bhonagiri V."/>
            <person name="Nash W.E."/>
            <person name="Warren W."/>
            <person name="Chinwalla A."/>
            <person name="Mardis E.R."/>
            <person name="Wilson R.K."/>
        </authorList>
    </citation>
    <scope>NUCLEOTIDE SEQUENCE [LARGE SCALE GENOMIC DNA]</scope>
    <source>
        <strain evidence="1">DSM 20098</strain>
    </source>
</reference>
<proteinExistence type="predicted"/>
<name>C4FGR7_9BIFI</name>
<dbReference type="EMBL" id="ABYS02000010">
    <property type="protein sequence ID" value="EEP20610.1"/>
    <property type="molecule type" value="Genomic_DNA"/>
</dbReference>
<accession>C4FGR7</accession>
<dbReference type="Proteomes" id="UP000006408">
    <property type="component" value="Unassembled WGS sequence"/>
</dbReference>
<evidence type="ECO:0000313" key="2">
    <source>
        <dbReference type="Proteomes" id="UP000006408"/>
    </source>
</evidence>
<keyword evidence="2" id="KW-1185">Reference proteome</keyword>
<dbReference type="AlphaFoldDB" id="C4FGR7"/>